<dbReference type="Proteomes" id="UP000054324">
    <property type="component" value="Unassembled WGS sequence"/>
</dbReference>
<protein>
    <submittedName>
        <fullName evidence="1">Uncharacterized protein</fullName>
    </submittedName>
</protein>
<keyword evidence="2" id="KW-1185">Reference proteome</keyword>
<dbReference type="KEGG" id="ovi:T265_07969"/>
<accession>A0A074ZAL2</accession>
<organism evidence="1 2">
    <name type="scientific">Opisthorchis viverrini</name>
    <name type="common">Southeast Asian liver fluke</name>
    <dbReference type="NCBI Taxonomy" id="6198"/>
    <lineage>
        <taxon>Eukaryota</taxon>
        <taxon>Metazoa</taxon>
        <taxon>Spiralia</taxon>
        <taxon>Lophotrochozoa</taxon>
        <taxon>Platyhelminthes</taxon>
        <taxon>Trematoda</taxon>
        <taxon>Digenea</taxon>
        <taxon>Opisthorchiida</taxon>
        <taxon>Opisthorchiata</taxon>
        <taxon>Opisthorchiidae</taxon>
        <taxon>Opisthorchis</taxon>
    </lineage>
</organism>
<gene>
    <name evidence="1" type="ORF">T265_07969</name>
</gene>
<dbReference type="AlphaFoldDB" id="A0A074ZAL2"/>
<sequence>MKLNQANNFWTHRLITLGSVEKKQHPLDNLGEQIRRITLHKIKTRICACSENLTMLGAECLQIPKHPTAHILLVFMEETTPSFQSSATTIKPNTGLLWAFPNFFAPNGSGTYEHRNHVWKELTTVSVSERFCEKSVTTVSSSTTAYPIAANGRHVDHKTSSLANLACPIWAPQFKEMGMETPKTKEHYRAIASRTRVCCGPSPTSLRQTALVLMSTEIVFGRSPGDTIGRFNSQSPSLGARQSLINAKVIMATNYLQFRSDPVLVEVDIPKFSQMKFYKHRFHQKVFYNRFSCPTSFSVVTRIPRASVHRVMRRHLHLCPYHFTLLQNTTEQDKEQRVTFANWLLDNEEVQQSSPVEQ</sequence>
<dbReference type="CTD" id="20322148"/>
<evidence type="ECO:0000313" key="1">
    <source>
        <dbReference type="EMBL" id="KER24326.1"/>
    </source>
</evidence>
<name>A0A074ZAL2_OPIVI</name>
<dbReference type="GeneID" id="20322148"/>
<reference evidence="1 2" key="1">
    <citation type="submission" date="2013-11" db="EMBL/GenBank/DDBJ databases">
        <title>Opisthorchis viverrini - life in the bile duct.</title>
        <authorList>
            <person name="Young N.D."/>
            <person name="Nagarajan N."/>
            <person name="Lin S.J."/>
            <person name="Korhonen P.K."/>
            <person name="Jex A.R."/>
            <person name="Hall R.S."/>
            <person name="Safavi-Hemami H."/>
            <person name="Kaewkong W."/>
            <person name="Bertrand D."/>
            <person name="Gao S."/>
            <person name="Seet Q."/>
            <person name="Wongkham S."/>
            <person name="Teh B.T."/>
            <person name="Wongkham C."/>
            <person name="Intapan P.M."/>
            <person name="Maleewong W."/>
            <person name="Yang X."/>
            <person name="Hu M."/>
            <person name="Wang Z."/>
            <person name="Hofmann A."/>
            <person name="Sternberg P.W."/>
            <person name="Tan P."/>
            <person name="Wang J."/>
            <person name="Gasser R.B."/>
        </authorList>
    </citation>
    <scope>NUCLEOTIDE SEQUENCE [LARGE SCALE GENOMIC DNA]</scope>
</reference>
<evidence type="ECO:0000313" key="2">
    <source>
        <dbReference type="Proteomes" id="UP000054324"/>
    </source>
</evidence>
<dbReference type="EMBL" id="KL596814">
    <property type="protein sequence ID" value="KER24326.1"/>
    <property type="molecule type" value="Genomic_DNA"/>
</dbReference>
<dbReference type="OrthoDB" id="10024116at2759"/>
<dbReference type="RefSeq" id="XP_009171910.1">
    <property type="nucleotide sequence ID" value="XM_009173646.1"/>
</dbReference>
<proteinExistence type="predicted"/>